<dbReference type="SUPFAM" id="SSF52777">
    <property type="entry name" value="CoA-dependent acyltransferases"/>
    <property type="match status" value="1"/>
</dbReference>
<feature type="compositionally biased region" description="Basic and acidic residues" evidence="2">
    <location>
        <begin position="517"/>
        <end position="533"/>
    </location>
</feature>
<dbReference type="Gene3D" id="3.30.559.10">
    <property type="entry name" value="Chloramphenicol acetyltransferase-like domain"/>
    <property type="match status" value="2"/>
</dbReference>
<dbReference type="Pfam" id="PF02458">
    <property type="entry name" value="Transferase"/>
    <property type="match status" value="1"/>
</dbReference>
<sequence length="583" mass="63715">MGSLYRSSSEPAIQDLKVSINDSTLIFPSQQPPDTPIFLSNIDQVLNFHVQTLHFFESNPDFPPEAAAERLKAALQKVMEAYDFLAGRLRPNLQTGRLEIDPKPAGVGFVDASTEFLLAEVGDLVYPNPAFMQLIVQGLEKFDDQPLCVLQVTSFKCGGFAMGISTNHALMDGISFKNLLENLASQAFDDKPIPIAPCHDRRLLAARSPPQVTFPHPELLKLKTPIGQEETPPIFDCKQEDLDFKIFTLTPSDITSLKSSAAASSSSKKITGFNAVSALIWRCKALSRADDTSRDRECTVLYAVDIRSRLRPPLPAAYCGNAVLTAYATAKCGELEDGPFGKAVDVVAEGAARMSDEYARSAIDWGEVYKGFPNGEFLISSWWRLGFDEVEYPWGKPKYSCPLVYHRKDIILLFPEVGGVESNGVNVLVALPPKEMEKFQSLFHKYLSAVSFPSPSKSATKCGEGGEEHGGGGAVSFPSPSKSATKCGEGGEEHGGDDTEHHQAVSVPMKGTSLKQSLEKLRVSEKMNLKKLSEEEDGAESDSSSDLFDLPNHELDFFSSSLPVYETNHMESIRIGMPISSAT</sequence>
<organism evidence="3">
    <name type="scientific">Salvia splendens</name>
    <name type="common">Scarlet sage</name>
    <dbReference type="NCBI Taxonomy" id="180675"/>
    <lineage>
        <taxon>Eukaryota</taxon>
        <taxon>Viridiplantae</taxon>
        <taxon>Streptophyta</taxon>
        <taxon>Embryophyta</taxon>
        <taxon>Tracheophyta</taxon>
        <taxon>Spermatophyta</taxon>
        <taxon>Magnoliopsida</taxon>
        <taxon>eudicotyledons</taxon>
        <taxon>Gunneridae</taxon>
        <taxon>Pentapetalae</taxon>
        <taxon>asterids</taxon>
        <taxon>lamiids</taxon>
        <taxon>Lamiales</taxon>
        <taxon>Lamiaceae</taxon>
        <taxon>Nepetoideae</taxon>
        <taxon>Mentheae</taxon>
        <taxon>Salviinae</taxon>
        <taxon>Salvia</taxon>
        <taxon>Salvia subgen. Calosphace</taxon>
        <taxon>core Calosphace</taxon>
    </lineage>
</organism>
<feature type="region of interest" description="Disordered" evidence="2">
    <location>
        <begin position="457"/>
        <end position="550"/>
    </location>
</feature>
<gene>
    <name evidence="3" type="ORF">SASPL_148753</name>
</gene>
<reference evidence="3" key="2">
    <citation type="submission" date="2020-08" db="EMBL/GenBank/DDBJ databases">
        <title>Plant Genome Project.</title>
        <authorList>
            <person name="Zhang R.-G."/>
        </authorList>
    </citation>
    <scope>NUCLEOTIDE SEQUENCE</scope>
    <source>
        <strain evidence="3">Huo1</strain>
        <tissue evidence="3">Leaf</tissue>
    </source>
</reference>
<evidence type="ECO:0008006" key="5">
    <source>
        <dbReference type="Google" id="ProtNLM"/>
    </source>
</evidence>
<evidence type="ECO:0000313" key="4">
    <source>
        <dbReference type="Proteomes" id="UP000298416"/>
    </source>
</evidence>
<dbReference type="GO" id="GO:0016747">
    <property type="term" value="F:acyltransferase activity, transferring groups other than amino-acyl groups"/>
    <property type="evidence" value="ECO:0007669"/>
    <property type="project" value="TreeGrafter"/>
</dbReference>
<feature type="compositionally biased region" description="Basic and acidic residues" evidence="2">
    <location>
        <begin position="489"/>
        <end position="503"/>
    </location>
</feature>
<reference evidence="3" key="1">
    <citation type="submission" date="2018-01" db="EMBL/GenBank/DDBJ databases">
        <authorList>
            <person name="Mao J.F."/>
        </authorList>
    </citation>
    <scope>NUCLEOTIDE SEQUENCE</scope>
    <source>
        <strain evidence="3">Huo1</strain>
        <tissue evidence="3">Leaf</tissue>
    </source>
</reference>
<keyword evidence="4" id="KW-1185">Reference proteome</keyword>
<evidence type="ECO:0000256" key="1">
    <source>
        <dbReference type="ARBA" id="ARBA00009861"/>
    </source>
</evidence>
<dbReference type="Proteomes" id="UP000298416">
    <property type="component" value="Unassembled WGS sequence"/>
</dbReference>
<name>A0A8X8Z4M5_SALSN</name>
<dbReference type="EMBL" id="PNBA02000019">
    <property type="protein sequence ID" value="KAG6391007.1"/>
    <property type="molecule type" value="Genomic_DNA"/>
</dbReference>
<evidence type="ECO:0000256" key="2">
    <source>
        <dbReference type="SAM" id="MobiDB-lite"/>
    </source>
</evidence>
<dbReference type="AlphaFoldDB" id="A0A8X8Z4M5"/>
<dbReference type="InterPro" id="IPR050317">
    <property type="entry name" value="Plant_Fungal_Acyltransferase"/>
</dbReference>
<dbReference type="InterPro" id="IPR023213">
    <property type="entry name" value="CAT-like_dom_sf"/>
</dbReference>
<comment type="similarity">
    <text evidence="1">Belongs to the plant acyltransferase family.</text>
</comment>
<proteinExistence type="inferred from homology"/>
<evidence type="ECO:0000313" key="3">
    <source>
        <dbReference type="EMBL" id="KAG6391007.1"/>
    </source>
</evidence>
<comment type="caution">
    <text evidence="3">The sequence shown here is derived from an EMBL/GenBank/DDBJ whole genome shotgun (WGS) entry which is preliminary data.</text>
</comment>
<dbReference type="PANTHER" id="PTHR31642">
    <property type="entry name" value="TRICHOTHECENE 3-O-ACETYLTRANSFERASE"/>
    <property type="match status" value="1"/>
</dbReference>
<dbReference type="PANTHER" id="PTHR31642:SF189">
    <property type="entry name" value="ACYLTRANSFERASE GLAUCE"/>
    <property type="match status" value="1"/>
</dbReference>
<accession>A0A8X8Z4M5</accession>
<protein>
    <recommendedName>
        <fullName evidence="5">Omega-hydroxypalmitate O-feruloyl transferase</fullName>
    </recommendedName>
</protein>